<organism evidence="8 9">
    <name type="scientific">Natronorubrum thiooxidans</name>
    <dbReference type="NCBI Taxonomy" id="308853"/>
    <lineage>
        <taxon>Archaea</taxon>
        <taxon>Methanobacteriati</taxon>
        <taxon>Methanobacteriota</taxon>
        <taxon>Stenosarchaea group</taxon>
        <taxon>Halobacteria</taxon>
        <taxon>Halobacteriales</taxon>
        <taxon>Natrialbaceae</taxon>
        <taxon>Natronorubrum</taxon>
    </lineage>
</organism>
<evidence type="ECO:0000256" key="2">
    <source>
        <dbReference type="ARBA" id="ARBA00022643"/>
    </source>
</evidence>
<evidence type="ECO:0000313" key="9">
    <source>
        <dbReference type="Proteomes" id="UP000185936"/>
    </source>
</evidence>
<feature type="domain" description="PAC" evidence="7">
    <location>
        <begin position="223"/>
        <end position="275"/>
    </location>
</feature>
<dbReference type="CDD" id="cd00130">
    <property type="entry name" value="PAS"/>
    <property type="match status" value="1"/>
</dbReference>
<dbReference type="Pfam" id="PF13426">
    <property type="entry name" value="PAS_9"/>
    <property type="match status" value="1"/>
</dbReference>
<dbReference type="SUPFAM" id="SSF55785">
    <property type="entry name" value="PYP-like sensor domain (PAS domain)"/>
    <property type="match status" value="2"/>
</dbReference>
<keyword evidence="2" id="KW-0288">FMN</keyword>
<dbReference type="InterPro" id="IPR007050">
    <property type="entry name" value="HTH_bacterioopsin"/>
</dbReference>
<evidence type="ECO:0000259" key="6">
    <source>
        <dbReference type="PROSITE" id="PS50112"/>
    </source>
</evidence>
<evidence type="ECO:0000256" key="3">
    <source>
        <dbReference type="ARBA" id="ARBA00022991"/>
    </source>
</evidence>
<evidence type="ECO:0000313" key="8">
    <source>
        <dbReference type="EMBL" id="SIR72252.1"/>
    </source>
</evidence>
<evidence type="ECO:0000256" key="4">
    <source>
        <dbReference type="ARBA" id="ARBA00023015"/>
    </source>
</evidence>
<keyword evidence="5" id="KW-0804">Transcription</keyword>
<dbReference type="AlphaFoldDB" id="A0A1N7D8V7"/>
<keyword evidence="4" id="KW-0805">Transcription regulation</keyword>
<evidence type="ECO:0000256" key="1">
    <source>
        <dbReference type="ARBA" id="ARBA00022630"/>
    </source>
</evidence>
<evidence type="ECO:0000259" key="7">
    <source>
        <dbReference type="PROSITE" id="PS50113"/>
    </source>
</evidence>
<dbReference type="PANTHER" id="PTHR47429:SF2">
    <property type="entry name" value="PROTEIN TWIN LOV 1"/>
    <property type="match status" value="1"/>
</dbReference>
<dbReference type="Pfam" id="PF04967">
    <property type="entry name" value="HTH_10"/>
    <property type="match status" value="1"/>
</dbReference>
<keyword evidence="1" id="KW-0285">Flavoprotein</keyword>
<dbReference type="InterPro" id="IPR000014">
    <property type="entry name" value="PAS"/>
</dbReference>
<dbReference type="InterPro" id="IPR001610">
    <property type="entry name" value="PAC"/>
</dbReference>
<dbReference type="InterPro" id="IPR000700">
    <property type="entry name" value="PAS-assoc_C"/>
</dbReference>
<protein>
    <submittedName>
        <fullName evidence="8">PAS domain S-box-containing protein</fullName>
    </submittedName>
</protein>
<dbReference type="SMART" id="SM00091">
    <property type="entry name" value="PAS"/>
    <property type="match status" value="2"/>
</dbReference>
<dbReference type="SMART" id="SM00086">
    <property type="entry name" value="PAC"/>
    <property type="match status" value="1"/>
</dbReference>
<dbReference type="STRING" id="308853.SAMN05421752_10272"/>
<gene>
    <name evidence="8" type="ORF">SAMN05421752_10272</name>
</gene>
<dbReference type="Gene3D" id="3.30.450.20">
    <property type="entry name" value="PAS domain"/>
    <property type="match status" value="1"/>
</dbReference>
<keyword evidence="9" id="KW-1185">Reference proteome</keyword>
<dbReference type="PROSITE" id="PS50112">
    <property type="entry name" value="PAS"/>
    <property type="match status" value="1"/>
</dbReference>
<dbReference type="InterPro" id="IPR031803">
    <property type="entry name" value="BAT_GAF/HTH-assoc"/>
</dbReference>
<dbReference type="PROSITE" id="PS50113">
    <property type="entry name" value="PAC"/>
    <property type="match status" value="1"/>
</dbReference>
<keyword evidence="3" id="KW-0157">Chromophore</keyword>
<dbReference type="NCBIfam" id="TIGR00229">
    <property type="entry name" value="sensory_box"/>
    <property type="match status" value="1"/>
</dbReference>
<dbReference type="Pfam" id="PF13188">
    <property type="entry name" value="PAS_8"/>
    <property type="match status" value="1"/>
</dbReference>
<dbReference type="EMBL" id="FTNR01000002">
    <property type="protein sequence ID" value="SIR72252.1"/>
    <property type="molecule type" value="Genomic_DNA"/>
</dbReference>
<reference evidence="9" key="1">
    <citation type="submission" date="2017-01" db="EMBL/GenBank/DDBJ databases">
        <authorList>
            <person name="Varghese N."/>
            <person name="Submissions S."/>
        </authorList>
    </citation>
    <scope>NUCLEOTIDE SEQUENCE [LARGE SCALE GENOMIC DNA]</scope>
    <source>
        <strain evidence="9">type strain: HArc-</strain>
    </source>
</reference>
<dbReference type="Pfam" id="PF15915">
    <property type="entry name" value="BAT"/>
    <property type="match status" value="1"/>
</dbReference>
<feature type="domain" description="PAS" evidence="6">
    <location>
        <begin position="147"/>
        <end position="204"/>
    </location>
</feature>
<dbReference type="Proteomes" id="UP000185936">
    <property type="component" value="Unassembled WGS sequence"/>
</dbReference>
<proteinExistence type="predicted"/>
<accession>A0A1N7D8V7</accession>
<dbReference type="InterPro" id="IPR035965">
    <property type="entry name" value="PAS-like_dom_sf"/>
</dbReference>
<name>A0A1N7D8V7_9EURY</name>
<dbReference type="PANTHER" id="PTHR47429">
    <property type="entry name" value="PROTEIN TWIN LOV 1"/>
    <property type="match status" value="1"/>
</dbReference>
<evidence type="ECO:0000256" key="5">
    <source>
        <dbReference type="ARBA" id="ARBA00023163"/>
    </source>
</evidence>
<sequence>MIPVVLRMMPPEGLGMEHADTEYEGGGGRPTAAASALETVVDPVVAVADGTITYANEAARDAFGLSTDERTGHWDPATVFESWSQLEAAIGETTVGTVRTSVLEDEQYNARIHRSADGATITFEHSDRETGETSRVTNEFTPIGESDRAVKDRAINEAPVGITISDPDLEDNPLVYVNDAYRDMTGYSFDEVVGRNCRFLQGEDSSEDAIAEMAAAIDEDRPVTVELKNYRKDGTAFWNEVTIAPVRDDEDTVTHYVGFQNEVTARKEAELELERRTAELEYILDRVEGLIQDVTDVVAGSTTRSELEAEVCDRIAMESAYDGAWIGERNPATGSIDVRASAGGCPETGVPADADHPTAATLAEDAATTETREGVTHASFPLTYNDIEYGVLTVCAGDGRAINERETVILSALARAVASGVNARETSRVLETDAVVAVELTLTDSAVASAALSDAADCRLEYRRSVHRTDDETASLFTVTGPDATAADLTAAADEIPDLDCRILVERDDECLVELSGGDDLVGWLSERGVRTQSIESEDGHTDLTLEIPRSANVRSVVEAVEDRYPGTDIVSFQQRDRDRETRQEFAARLERDLTERQFAALQRAYLSGYFEWPRPTTGEELAQSMGVSRPTFHEHLRTAESKLCQAFFGDE</sequence>